<dbReference type="Pfam" id="PF07687">
    <property type="entry name" value="M20_dimer"/>
    <property type="match status" value="1"/>
</dbReference>
<gene>
    <name evidence="5" type="ORF">ASILVAE211_16505</name>
</gene>
<dbReference type="InterPro" id="IPR011650">
    <property type="entry name" value="Peptidase_M20_dimer"/>
</dbReference>
<reference evidence="5" key="1">
    <citation type="journal article" date="2021" name="Microorganisms">
        <title>Acidisoma silvae sp. nov. and Acidisomacellulosilytica sp. nov., Two Acidophilic Bacteria Isolated from Decaying Wood, Hydrolyzing Cellulose and Producing Poly-3-hydroxybutyrate.</title>
        <authorList>
            <person name="Mieszkin S."/>
            <person name="Pouder E."/>
            <person name="Uroz S."/>
            <person name="Simon-Colin C."/>
            <person name="Alain K."/>
        </authorList>
    </citation>
    <scope>NUCLEOTIDE SEQUENCE</scope>
    <source>
        <strain evidence="5">HW T2.11</strain>
    </source>
</reference>
<dbReference type="GO" id="GO:0006526">
    <property type="term" value="P:L-arginine biosynthetic process"/>
    <property type="evidence" value="ECO:0007669"/>
    <property type="project" value="TreeGrafter"/>
</dbReference>
<dbReference type="GO" id="GO:0046872">
    <property type="term" value="F:metal ion binding"/>
    <property type="evidence" value="ECO:0007669"/>
    <property type="project" value="UniProtKB-KW"/>
</dbReference>
<dbReference type="SUPFAM" id="SSF55031">
    <property type="entry name" value="Bacterial exopeptidase dimerisation domain"/>
    <property type="match status" value="1"/>
</dbReference>
<dbReference type="InterPro" id="IPR050072">
    <property type="entry name" value="Peptidase_M20A"/>
</dbReference>
<dbReference type="Pfam" id="PF01546">
    <property type="entry name" value="Peptidase_M20"/>
    <property type="match status" value="1"/>
</dbReference>
<evidence type="ECO:0000256" key="1">
    <source>
        <dbReference type="ARBA" id="ARBA00022723"/>
    </source>
</evidence>
<dbReference type="PANTHER" id="PTHR43808">
    <property type="entry name" value="ACETYLORNITHINE DEACETYLASE"/>
    <property type="match status" value="1"/>
</dbReference>
<evidence type="ECO:0000313" key="6">
    <source>
        <dbReference type="Proteomes" id="UP000708298"/>
    </source>
</evidence>
<comment type="caution">
    <text evidence="5">The sequence shown here is derived from an EMBL/GenBank/DDBJ whole genome shotgun (WGS) entry which is preliminary data.</text>
</comment>
<dbReference type="Proteomes" id="UP000708298">
    <property type="component" value="Unassembled WGS sequence"/>
</dbReference>
<keyword evidence="2" id="KW-0378">Hydrolase</keyword>
<sequence length="399" mass="42124">MGAPLPVSGPTADDAATNLLSRLIEIPSINPAFRAEGDPADWFGEQAKAEFVASWLRDAGIAVEFQDVLAGRPNVIARVPGRTGQHSLLLECHLDTVQVTGMAAPFTPVLRDGRLYGRGAVDDGGCVAAMMLAMQALAADPADCDVILLAAMDEEFQYRGVSAYLGAGHRADGGIAGEPTSLRVVTACKGCVRWRIEVIGRAAHSSEPARGLDAIAAATDLLAHLRALLNAQLAARSHPLVGSPTLVCSMIEGGQGPNTIAERCLLTFDRRTLPGESGMDAWRDAKQAAEAFARTFPEGFEVIVHSPFIDSLSMAIENGDDPIIRSARAVCRQHGINDTPVGVAYGSDATKMTDVGVPTIVFGPGSIAQAHAVEEFVAVADVTRAARMIEDIARHFKRA</sequence>
<keyword evidence="3" id="KW-0170">Cobalt</keyword>
<name>A0A964DZS8_9PROT</name>
<proteinExistence type="predicted"/>
<evidence type="ECO:0000256" key="3">
    <source>
        <dbReference type="ARBA" id="ARBA00023285"/>
    </source>
</evidence>
<dbReference type="AlphaFoldDB" id="A0A964DZS8"/>
<dbReference type="GO" id="GO:0008777">
    <property type="term" value="F:acetylornithine deacetylase activity"/>
    <property type="evidence" value="ECO:0007669"/>
    <property type="project" value="TreeGrafter"/>
</dbReference>
<dbReference type="RefSeq" id="WP_227322454.1">
    <property type="nucleotide sequence ID" value="NZ_JAESVB010000008.1"/>
</dbReference>
<evidence type="ECO:0000259" key="4">
    <source>
        <dbReference type="Pfam" id="PF07687"/>
    </source>
</evidence>
<keyword evidence="6" id="KW-1185">Reference proteome</keyword>
<dbReference type="EMBL" id="JAESVB010000008">
    <property type="protein sequence ID" value="MCB8876795.1"/>
    <property type="molecule type" value="Genomic_DNA"/>
</dbReference>
<dbReference type="InterPro" id="IPR036264">
    <property type="entry name" value="Bact_exopeptidase_dim_dom"/>
</dbReference>
<accession>A0A964DZS8</accession>
<keyword evidence="1" id="KW-0479">Metal-binding</keyword>
<dbReference type="Gene3D" id="3.30.70.360">
    <property type="match status" value="1"/>
</dbReference>
<dbReference type="Gene3D" id="3.40.630.10">
    <property type="entry name" value="Zn peptidases"/>
    <property type="match status" value="1"/>
</dbReference>
<evidence type="ECO:0000313" key="5">
    <source>
        <dbReference type="EMBL" id="MCB8876795.1"/>
    </source>
</evidence>
<dbReference type="InterPro" id="IPR002933">
    <property type="entry name" value="Peptidase_M20"/>
</dbReference>
<feature type="domain" description="Peptidase M20 dimerisation" evidence="4">
    <location>
        <begin position="189"/>
        <end position="291"/>
    </location>
</feature>
<dbReference type="SUPFAM" id="SSF53187">
    <property type="entry name" value="Zn-dependent exopeptidases"/>
    <property type="match status" value="1"/>
</dbReference>
<protein>
    <submittedName>
        <fullName evidence="5">M20/M25/M40 family metallo-hydrolase</fullName>
    </submittedName>
</protein>
<evidence type="ECO:0000256" key="2">
    <source>
        <dbReference type="ARBA" id="ARBA00022801"/>
    </source>
</evidence>
<reference evidence="5" key="2">
    <citation type="submission" date="2021-01" db="EMBL/GenBank/DDBJ databases">
        <authorList>
            <person name="Mieszkin S."/>
            <person name="Pouder E."/>
            <person name="Alain K."/>
        </authorList>
    </citation>
    <scope>NUCLEOTIDE SEQUENCE</scope>
    <source>
        <strain evidence="5">HW T2.11</strain>
    </source>
</reference>
<organism evidence="5 6">
    <name type="scientific">Acidisoma silvae</name>
    <dbReference type="NCBI Taxonomy" id="2802396"/>
    <lineage>
        <taxon>Bacteria</taxon>
        <taxon>Pseudomonadati</taxon>
        <taxon>Pseudomonadota</taxon>
        <taxon>Alphaproteobacteria</taxon>
        <taxon>Acetobacterales</taxon>
        <taxon>Acidocellaceae</taxon>
        <taxon>Acidisoma</taxon>
    </lineage>
</organism>
<dbReference type="PANTHER" id="PTHR43808:SF31">
    <property type="entry name" value="N-ACETYL-L-CITRULLINE DEACETYLASE"/>
    <property type="match status" value="1"/>
</dbReference>